<protein>
    <submittedName>
        <fullName evidence="1">Uncharacterized protein</fullName>
    </submittedName>
</protein>
<keyword evidence="2" id="KW-1185">Reference proteome</keyword>
<evidence type="ECO:0000313" key="1">
    <source>
        <dbReference type="EMBL" id="QBB70177.1"/>
    </source>
</evidence>
<dbReference type="EMBL" id="CP035704">
    <property type="protein sequence ID" value="QBB70177.1"/>
    <property type="molecule type" value="Genomic_DNA"/>
</dbReference>
<gene>
    <name evidence="1" type="ORF">ELE36_07265</name>
</gene>
<evidence type="ECO:0000313" key="2">
    <source>
        <dbReference type="Proteomes" id="UP000291562"/>
    </source>
</evidence>
<dbReference type="Proteomes" id="UP000291562">
    <property type="component" value="Chromosome"/>
</dbReference>
<reference evidence="1 2" key="1">
    <citation type="submission" date="2019-01" db="EMBL/GenBank/DDBJ databases">
        <title>Pseudolysobacter antarctica gen. nov., sp. nov., isolated from Fildes Peninsula, Antarctica.</title>
        <authorList>
            <person name="Wei Z."/>
            <person name="Peng F."/>
        </authorList>
    </citation>
    <scope>NUCLEOTIDE SEQUENCE [LARGE SCALE GENOMIC DNA]</scope>
    <source>
        <strain evidence="1 2">AQ6-296</strain>
    </source>
</reference>
<dbReference type="KEGG" id="xbc:ELE36_07265"/>
<proteinExistence type="predicted"/>
<organism evidence="1 2">
    <name type="scientific">Pseudolysobacter antarcticus</name>
    <dbReference type="NCBI Taxonomy" id="2511995"/>
    <lineage>
        <taxon>Bacteria</taxon>
        <taxon>Pseudomonadati</taxon>
        <taxon>Pseudomonadota</taxon>
        <taxon>Gammaproteobacteria</taxon>
        <taxon>Lysobacterales</taxon>
        <taxon>Rhodanobacteraceae</taxon>
        <taxon>Pseudolysobacter</taxon>
    </lineage>
</organism>
<accession>A0A411HIE9</accession>
<dbReference type="AlphaFoldDB" id="A0A411HIE9"/>
<sequence>MASLFLAPDLAAFADTLPILQLRYSADTGANIVAVGQYASRQDYVSDNLAGSRMRVQIPGLPERSNLADFQVDTNGDVLFALDIGVSLGGTYFYPADVIKYSGGTFSKAFDAVAAGVPKGVHCDGVARLDTNSKLLLSFDRTFAANGFTVRPADVMLITAGAFSAKKLDAQALGFSSALNIVGIDAMGTHTDLLVAFDSAGTVGGVTFTRNDLLSVHLPSGVWTKRYALSSFSDRWNTAHVDGVAALNDTLFKDGFE</sequence>
<name>A0A411HIE9_9GAMM</name>